<dbReference type="EnsemblMetazoa" id="CapteT119119">
    <property type="protein sequence ID" value="CapteP119119"/>
    <property type="gene ID" value="CapteG119119"/>
</dbReference>
<dbReference type="Proteomes" id="UP000014760">
    <property type="component" value="Unassembled WGS sequence"/>
</dbReference>
<dbReference type="AlphaFoldDB" id="R7V2H9"/>
<reference evidence="1 3" key="2">
    <citation type="journal article" date="2013" name="Nature">
        <title>Insights into bilaterian evolution from three spiralian genomes.</title>
        <authorList>
            <person name="Simakov O."/>
            <person name="Marletaz F."/>
            <person name="Cho S.J."/>
            <person name="Edsinger-Gonzales E."/>
            <person name="Havlak P."/>
            <person name="Hellsten U."/>
            <person name="Kuo D.H."/>
            <person name="Larsson T."/>
            <person name="Lv J."/>
            <person name="Arendt D."/>
            <person name="Savage R."/>
            <person name="Osoegawa K."/>
            <person name="de Jong P."/>
            <person name="Grimwood J."/>
            <person name="Chapman J.A."/>
            <person name="Shapiro H."/>
            <person name="Aerts A."/>
            <person name="Otillar R.P."/>
            <person name="Terry A.Y."/>
            <person name="Boore J.L."/>
            <person name="Grigoriev I.V."/>
            <person name="Lindberg D.R."/>
            <person name="Seaver E.C."/>
            <person name="Weisblat D.A."/>
            <person name="Putnam N.H."/>
            <person name="Rokhsar D.S."/>
        </authorList>
    </citation>
    <scope>NUCLEOTIDE SEQUENCE</scope>
    <source>
        <strain evidence="1 3">I ESC-2004</strain>
    </source>
</reference>
<dbReference type="OrthoDB" id="8939918at2759"/>
<proteinExistence type="predicted"/>
<organism evidence="1">
    <name type="scientific">Capitella teleta</name>
    <name type="common">Polychaete worm</name>
    <dbReference type="NCBI Taxonomy" id="283909"/>
    <lineage>
        <taxon>Eukaryota</taxon>
        <taxon>Metazoa</taxon>
        <taxon>Spiralia</taxon>
        <taxon>Lophotrochozoa</taxon>
        <taxon>Annelida</taxon>
        <taxon>Polychaeta</taxon>
        <taxon>Sedentaria</taxon>
        <taxon>Scolecida</taxon>
        <taxon>Capitellidae</taxon>
        <taxon>Capitella</taxon>
    </lineage>
</organism>
<name>R7V2H9_CAPTE</name>
<feature type="non-terminal residue" evidence="1">
    <location>
        <position position="1"/>
    </location>
</feature>
<dbReference type="EMBL" id="AMQN01019409">
    <property type="status" value="NOT_ANNOTATED_CDS"/>
    <property type="molecule type" value="Genomic_DNA"/>
</dbReference>
<evidence type="ECO:0000313" key="2">
    <source>
        <dbReference type="EnsemblMetazoa" id="CapteP119119"/>
    </source>
</evidence>
<evidence type="ECO:0000313" key="1">
    <source>
        <dbReference type="EMBL" id="ELU12729.1"/>
    </source>
</evidence>
<evidence type="ECO:0008006" key="4">
    <source>
        <dbReference type="Google" id="ProtNLM"/>
    </source>
</evidence>
<reference evidence="2" key="3">
    <citation type="submission" date="2015-06" db="UniProtKB">
        <authorList>
            <consortium name="EnsemblMetazoa"/>
        </authorList>
    </citation>
    <scope>IDENTIFICATION</scope>
</reference>
<accession>R7V2H9</accession>
<sequence length="96" mass="10831">SHAPIHFNYAMNGFILDHGNVFKDIGVFIDQTLSFSTHIKSILLKCNKMCYKVKYTIGFNASVNVESSLFISLCRHFLSGLLILKAKSNKFNLSND</sequence>
<reference evidence="3" key="1">
    <citation type="submission" date="2012-12" db="EMBL/GenBank/DDBJ databases">
        <authorList>
            <person name="Hellsten U."/>
            <person name="Grimwood J."/>
            <person name="Chapman J.A."/>
            <person name="Shapiro H."/>
            <person name="Aerts A."/>
            <person name="Otillar R.P."/>
            <person name="Terry A.Y."/>
            <person name="Boore J.L."/>
            <person name="Simakov O."/>
            <person name="Marletaz F."/>
            <person name="Cho S.-J."/>
            <person name="Edsinger-Gonzales E."/>
            <person name="Havlak P."/>
            <person name="Kuo D.-H."/>
            <person name="Larsson T."/>
            <person name="Lv J."/>
            <person name="Arendt D."/>
            <person name="Savage R."/>
            <person name="Osoegawa K."/>
            <person name="de Jong P."/>
            <person name="Lindberg D.R."/>
            <person name="Seaver E.C."/>
            <person name="Weisblat D.A."/>
            <person name="Putnam N.H."/>
            <person name="Grigoriev I.V."/>
            <person name="Rokhsar D.S."/>
        </authorList>
    </citation>
    <scope>NUCLEOTIDE SEQUENCE</scope>
    <source>
        <strain evidence="3">I ESC-2004</strain>
    </source>
</reference>
<evidence type="ECO:0000313" key="3">
    <source>
        <dbReference type="Proteomes" id="UP000014760"/>
    </source>
</evidence>
<dbReference type="HOGENOM" id="CLU_2365519_0_0_1"/>
<protein>
    <recommendedName>
        <fullName evidence="4">Reverse transcriptase domain-containing protein</fullName>
    </recommendedName>
</protein>
<keyword evidence="3" id="KW-1185">Reference proteome</keyword>
<dbReference type="EMBL" id="KB295728">
    <property type="protein sequence ID" value="ELU12729.1"/>
    <property type="molecule type" value="Genomic_DNA"/>
</dbReference>
<gene>
    <name evidence="1" type="ORF">CAPTEDRAFT_119119</name>
</gene>